<dbReference type="KEGG" id="tol:TOL_3727"/>
<dbReference type="PROSITE" id="PS50943">
    <property type="entry name" value="HTH_CROC1"/>
    <property type="match status" value="1"/>
</dbReference>
<dbReference type="InterPro" id="IPR001387">
    <property type="entry name" value="Cro/C1-type_HTH"/>
</dbReference>
<organism evidence="5 6">
    <name type="scientific">Thalassolituus oleivorans MIL-1</name>
    <dbReference type="NCBI Taxonomy" id="1298593"/>
    <lineage>
        <taxon>Bacteria</taxon>
        <taxon>Pseudomonadati</taxon>
        <taxon>Pseudomonadota</taxon>
        <taxon>Gammaproteobacteria</taxon>
        <taxon>Oceanospirillales</taxon>
        <taxon>Oceanospirillaceae</taxon>
        <taxon>Thalassolituus</taxon>
    </lineage>
</organism>
<dbReference type="SMART" id="SM00530">
    <property type="entry name" value="HTH_XRE"/>
    <property type="match status" value="1"/>
</dbReference>
<dbReference type="PANTHER" id="PTHR46797">
    <property type="entry name" value="HTH-TYPE TRANSCRIPTIONAL REGULATOR"/>
    <property type="match status" value="1"/>
</dbReference>
<dbReference type="AlphaFoldDB" id="M5DX02"/>
<dbReference type="CDD" id="cd00093">
    <property type="entry name" value="HTH_XRE"/>
    <property type="match status" value="1"/>
</dbReference>
<dbReference type="EMBL" id="HF680312">
    <property type="protein sequence ID" value="CCU74110.1"/>
    <property type="molecule type" value="Genomic_DNA"/>
</dbReference>
<keyword evidence="3" id="KW-0804">Transcription</keyword>
<evidence type="ECO:0000256" key="1">
    <source>
        <dbReference type="ARBA" id="ARBA00023015"/>
    </source>
</evidence>
<name>M5DX02_9GAMM</name>
<evidence type="ECO:0000259" key="4">
    <source>
        <dbReference type="PROSITE" id="PS50943"/>
    </source>
</evidence>
<keyword evidence="6" id="KW-1185">Reference proteome</keyword>
<dbReference type="Proteomes" id="UP000011866">
    <property type="component" value="Chromosome"/>
</dbReference>
<evidence type="ECO:0000256" key="2">
    <source>
        <dbReference type="ARBA" id="ARBA00023125"/>
    </source>
</evidence>
<reference evidence="5 6" key="1">
    <citation type="journal article" date="2013" name="Genome Announc.">
        <title>Genome Sequence of Thalassolituus oleivorans MIL-1 (DSM 14913T).</title>
        <authorList>
            <person name="Golyshin P.N."/>
            <person name="Werner J."/>
            <person name="Chernikova T.N."/>
            <person name="Tran H."/>
            <person name="Ferrer M."/>
            <person name="Yakimov M.M."/>
            <person name="Teeling H."/>
            <person name="Golyshina O.V."/>
        </authorList>
    </citation>
    <scope>NUCLEOTIDE SEQUENCE [LARGE SCALE GENOMIC DNA]</scope>
    <source>
        <strain evidence="5 6">MIL-1</strain>
    </source>
</reference>
<accession>M5DX02</accession>
<dbReference type="SUPFAM" id="SSF47413">
    <property type="entry name" value="lambda repressor-like DNA-binding domains"/>
    <property type="match status" value="1"/>
</dbReference>
<feature type="domain" description="HTH cro/C1-type" evidence="4">
    <location>
        <begin position="13"/>
        <end position="67"/>
    </location>
</feature>
<keyword evidence="1" id="KW-0805">Transcription regulation</keyword>
<gene>
    <name evidence="5" type="ORF">TOL_3727</name>
</gene>
<dbReference type="GO" id="GO:0005829">
    <property type="term" value="C:cytosol"/>
    <property type="evidence" value="ECO:0007669"/>
    <property type="project" value="TreeGrafter"/>
</dbReference>
<keyword evidence="2" id="KW-0238">DNA-binding</keyword>
<evidence type="ECO:0000313" key="5">
    <source>
        <dbReference type="EMBL" id="CCU74110.1"/>
    </source>
</evidence>
<dbReference type="RefSeq" id="WP_015488810.1">
    <property type="nucleotide sequence ID" value="NC_020888.1"/>
</dbReference>
<dbReference type="Pfam" id="PF01381">
    <property type="entry name" value="HTH_3"/>
    <property type="match status" value="1"/>
</dbReference>
<dbReference type="GO" id="GO:0003700">
    <property type="term" value="F:DNA-binding transcription factor activity"/>
    <property type="evidence" value="ECO:0007669"/>
    <property type="project" value="TreeGrafter"/>
</dbReference>
<dbReference type="InterPro" id="IPR050807">
    <property type="entry name" value="TransReg_Diox_bact_type"/>
</dbReference>
<evidence type="ECO:0000256" key="3">
    <source>
        <dbReference type="ARBA" id="ARBA00023163"/>
    </source>
</evidence>
<evidence type="ECO:0000313" key="6">
    <source>
        <dbReference type="Proteomes" id="UP000011866"/>
    </source>
</evidence>
<dbReference type="InterPro" id="IPR010982">
    <property type="entry name" value="Lambda_DNA-bd_dom_sf"/>
</dbReference>
<dbReference type="HOGENOM" id="CLU_066192_29_4_6"/>
<dbReference type="PATRIC" id="fig|1298593.3.peg.3605"/>
<dbReference type="PANTHER" id="PTHR46797:SF23">
    <property type="entry name" value="HTH-TYPE TRANSCRIPTIONAL REGULATOR SUTR"/>
    <property type="match status" value="1"/>
</dbReference>
<sequence length="75" mass="8361">MEQRLLEQFGARVRDARIAKALSQEQLGSLADLDRTYVSGVERGKRNVSLVNIAKLAKALDLQMSLLLDFEVADD</sequence>
<dbReference type="GeneID" id="79178416"/>
<dbReference type="eggNOG" id="COG1396">
    <property type="taxonomic scope" value="Bacteria"/>
</dbReference>
<protein>
    <submittedName>
        <fullName evidence="5">XRE family transcriptional regulator</fullName>
    </submittedName>
</protein>
<dbReference type="Gene3D" id="1.10.260.40">
    <property type="entry name" value="lambda repressor-like DNA-binding domains"/>
    <property type="match status" value="1"/>
</dbReference>
<dbReference type="GO" id="GO:0003677">
    <property type="term" value="F:DNA binding"/>
    <property type="evidence" value="ECO:0007669"/>
    <property type="project" value="UniProtKB-KW"/>
</dbReference>
<proteinExistence type="predicted"/>